<evidence type="ECO:0000256" key="3">
    <source>
        <dbReference type="ARBA" id="ARBA00022989"/>
    </source>
</evidence>
<dbReference type="InterPro" id="IPR005178">
    <property type="entry name" value="Ostalpha/TMEM184C"/>
</dbReference>
<keyword evidence="8" id="KW-1185">Reference proteome</keyword>
<organism evidence="7 8">
    <name type="scientific">Solanum commersonii</name>
    <name type="common">Commerson's wild potato</name>
    <name type="synonym">Commerson's nightshade</name>
    <dbReference type="NCBI Taxonomy" id="4109"/>
    <lineage>
        <taxon>Eukaryota</taxon>
        <taxon>Viridiplantae</taxon>
        <taxon>Streptophyta</taxon>
        <taxon>Embryophyta</taxon>
        <taxon>Tracheophyta</taxon>
        <taxon>Spermatophyta</taxon>
        <taxon>Magnoliopsida</taxon>
        <taxon>eudicotyledons</taxon>
        <taxon>Gunneridae</taxon>
        <taxon>Pentapetalae</taxon>
        <taxon>asterids</taxon>
        <taxon>lamiids</taxon>
        <taxon>Solanales</taxon>
        <taxon>Solanaceae</taxon>
        <taxon>Solanoideae</taxon>
        <taxon>Solaneae</taxon>
        <taxon>Solanum</taxon>
    </lineage>
</organism>
<evidence type="ECO:0000313" key="7">
    <source>
        <dbReference type="EMBL" id="KAG5570054.1"/>
    </source>
</evidence>
<feature type="compositionally biased region" description="Polar residues" evidence="5">
    <location>
        <begin position="449"/>
        <end position="465"/>
    </location>
</feature>
<gene>
    <name evidence="7" type="ORF">H5410_059820</name>
</gene>
<evidence type="ECO:0000256" key="4">
    <source>
        <dbReference type="ARBA" id="ARBA00023136"/>
    </source>
</evidence>
<dbReference type="Pfam" id="PF03619">
    <property type="entry name" value="Solute_trans_a"/>
    <property type="match status" value="2"/>
</dbReference>
<dbReference type="Proteomes" id="UP000824120">
    <property type="component" value="Chromosome 12"/>
</dbReference>
<dbReference type="GO" id="GO:0016020">
    <property type="term" value="C:membrane"/>
    <property type="evidence" value="ECO:0007669"/>
    <property type="project" value="UniProtKB-SubCell"/>
</dbReference>
<evidence type="ECO:0000256" key="5">
    <source>
        <dbReference type="SAM" id="MobiDB-lite"/>
    </source>
</evidence>
<sequence length="478" mass="53984">MQRIISISLDYLNGIVRNLVSSYSAPIWATLVAGFFVILTLALSMYLIFDHLSVYKHPEEQKFLIGVIFDGALLCHWYIQRLLLTLGYYVIAMNPLPCTALGGGEKRTIQFMKREGRAGSKMPLLEHGSEKGIVKHHFPMNYIFKPWKLGQWVYQVIKFGIVQYMIIKAFTATLAVILEGFDVYCEGDFKWNCGYPYMAVVLNFSQSWALYCLVQFYTITKDELSHIKPLYKFLTFKSIVFLTWWQGLAIALLSTLGFLKSPIAQALQFKSSIQDFIICIEMGIASVVHLYVFPAKPYELMGECFTGDVAVLGDYVSADLAVDPDEVRDSERRTTLRLPQPDIDDRGGTTIRESVKDIFIGGGEYIVNDLKFTVTQAVEPVEKGIQKLHKISQNIKKHDKGRKAKDNSGVASSSPTRRVIRGIDDPLLNGSVSDSETSRRKKHRRKSEYTSAESGGESSSDQNFGAIQVRGQRWVTKD</sequence>
<comment type="caution">
    <text evidence="7">The sequence shown here is derived from an EMBL/GenBank/DDBJ whole genome shotgun (WGS) entry which is preliminary data.</text>
</comment>
<comment type="subcellular location">
    <subcellularLocation>
        <location evidence="1">Membrane</location>
        <topology evidence="1">Multi-pass membrane protein</topology>
    </subcellularLocation>
</comment>
<feature type="region of interest" description="Disordered" evidence="5">
    <location>
        <begin position="395"/>
        <end position="478"/>
    </location>
</feature>
<dbReference type="EMBL" id="JACXVP010000012">
    <property type="protein sequence ID" value="KAG5570054.1"/>
    <property type="molecule type" value="Genomic_DNA"/>
</dbReference>
<evidence type="ECO:0000256" key="1">
    <source>
        <dbReference type="ARBA" id="ARBA00004141"/>
    </source>
</evidence>
<keyword evidence="3 6" id="KW-1133">Transmembrane helix</keyword>
<dbReference type="PANTHER" id="PTHR23423">
    <property type="entry name" value="ORGANIC SOLUTE TRANSPORTER-RELATED"/>
    <property type="match status" value="1"/>
</dbReference>
<keyword evidence="2 6" id="KW-0812">Transmembrane</keyword>
<feature type="transmembrane region" description="Helical" evidence="6">
    <location>
        <begin position="197"/>
        <end position="218"/>
    </location>
</feature>
<name>A0A9J5W4M5_SOLCO</name>
<feature type="transmembrane region" description="Helical" evidence="6">
    <location>
        <begin position="85"/>
        <end position="104"/>
    </location>
</feature>
<feature type="transmembrane region" description="Helical" evidence="6">
    <location>
        <begin position="152"/>
        <end position="177"/>
    </location>
</feature>
<dbReference type="SMART" id="SM01417">
    <property type="entry name" value="Solute_trans_a"/>
    <property type="match status" value="1"/>
</dbReference>
<dbReference type="OrthoDB" id="5348404at2759"/>
<feature type="transmembrane region" description="Helical" evidence="6">
    <location>
        <begin position="239"/>
        <end position="259"/>
    </location>
</feature>
<protein>
    <recommendedName>
        <fullName evidence="9">Protein LAZ1</fullName>
    </recommendedName>
</protein>
<proteinExistence type="predicted"/>
<evidence type="ECO:0000256" key="2">
    <source>
        <dbReference type="ARBA" id="ARBA00022692"/>
    </source>
</evidence>
<evidence type="ECO:0000313" key="8">
    <source>
        <dbReference type="Proteomes" id="UP000824120"/>
    </source>
</evidence>
<accession>A0A9J5W4M5</accession>
<keyword evidence="4 6" id="KW-0472">Membrane</keyword>
<feature type="transmembrane region" description="Helical" evidence="6">
    <location>
        <begin position="271"/>
        <end position="293"/>
    </location>
</feature>
<dbReference type="AlphaFoldDB" id="A0A9J5W4M5"/>
<evidence type="ECO:0008006" key="9">
    <source>
        <dbReference type="Google" id="ProtNLM"/>
    </source>
</evidence>
<feature type="transmembrane region" description="Helical" evidence="6">
    <location>
        <begin position="27"/>
        <end position="49"/>
    </location>
</feature>
<evidence type="ECO:0000256" key="6">
    <source>
        <dbReference type="SAM" id="Phobius"/>
    </source>
</evidence>
<reference evidence="7 8" key="1">
    <citation type="submission" date="2020-09" db="EMBL/GenBank/DDBJ databases">
        <title>De no assembly of potato wild relative species, Solanum commersonii.</title>
        <authorList>
            <person name="Cho K."/>
        </authorList>
    </citation>
    <scope>NUCLEOTIDE SEQUENCE [LARGE SCALE GENOMIC DNA]</scope>
    <source>
        <strain evidence="7">LZ3.2</strain>
        <tissue evidence="7">Leaf</tissue>
    </source>
</reference>